<protein>
    <submittedName>
        <fullName evidence="2">Uncharacterized protein</fullName>
    </submittedName>
</protein>
<evidence type="ECO:0000313" key="2">
    <source>
        <dbReference type="EMBL" id="KAJ4978430.1"/>
    </source>
</evidence>
<feature type="region of interest" description="Disordered" evidence="1">
    <location>
        <begin position="214"/>
        <end position="248"/>
    </location>
</feature>
<dbReference type="Proteomes" id="UP001141806">
    <property type="component" value="Unassembled WGS sequence"/>
</dbReference>
<sequence length="248" mass="26856">MLTNAKDVDDRQPISFPNADLSHRVRFEGVGSSTTVGLESRAQAVVAMVSKEPSMVDNGENVNGPGRSKENLAGGVVQNLTGGTLQVPNLFIGGILPLSEHNVGGEPRSQQEGILDHAVVEKRTYFGRWEDIDEDYNDGDMEEGEVRVTPVHNPEPNQMLAVGPSKVRTNYRDVNATIVTNSPGRVKVSFEDVAIVDSKLVAQGGEFVEVGKRPLGKNTARGKKKVSSSSVVDTKKSRLETLHQRGQK</sequence>
<accession>A0A9Q0R028</accession>
<comment type="caution">
    <text evidence="2">The sequence shown here is derived from an EMBL/GenBank/DDBJ whole genome shotgun (WGS) entry which is preliminary data.</text>
</comment>
<gene>
    <name evidence="2" type="ORF">NE237_009210</name>
</gene>
<name>A0A9Q0R028_9MAGN</name>
<evidence type="ECO:0000313" key="3">
    <source>
        <dbReference type="Proteomes" id="UP001141806"/>
    </source>
</evidence>
<organism evidence="2 3">
    <name type="scientific">Protea cynaroides</name>
    <dbReference type="NCBI Taxonomy" id="273540"/>
    <lineage>
        <taxon>Eukaryota</taxon>
        <taxon>Viridiplantae</taxon>
        <taxon>Streptophyta</taxon>
        <taxon>Embryophyta</taxon>
        <taxon>Tracheophyta</taxon>
        <taxon>Spermatophyta</taxon>
        <taxon>Magnoliopsida</taxon>
        <taxon>Proteales</taxon>
        <taxon>Proteaceae</taxon>
        <taxon>Protea</taxon>
    </lineage>
</organism>
<dbReference type="AlphaFoldDB" id="A0A9Q0R028"/>
<evidence type="ECO:0000256" key="1">
    <source>
        <dbReference type="SAM" id="MobiDB-lite"/>
    </source>
</evidence>
<dbReference type="EMBL" id="JAMYWD010000002">
    <property type="protein sequence ID" value="KAJ4978430.1"/>
    <property type="molecule type" value="Genomic_DNA"/>
</dbReference>
<reference evidence="2" key="1">
    <citation type="journal article" date="2023" name="Plant J.">
        <title>The genome of the king protea, Protea cynaroides.</title>
        <authorList>
            <person name="Chang J."/>
            <person name="Duong T.A."/>
            <person name="Schoeman C."/>
            <person name="Ma X."/>
            <person name="Roodt D."/>
            <person name="Barker N."/>
            <person name="Li Z."/>
            <person name="Van de Peer Y."/>
            <person name="Mizrachi E."/>
        </authorList>
    </citation>
    <scope>NUCLEOTIDE SEQUENCE</scope>
    <source>
        <tissue evidence="2">Young leaves</tissue>
    </source>
</reference>
<keyword evidence="3" id="KW-1185">Reference proteome</keyword>
<feature type="compositionally biased region" description="Basic and acidic residues" evidence="1">
    <location>
        <begin position="233"/>
        <end position="248"/>
    </location>
</feature>
<proteinExistence type="predicted"/>